<dbReference type="InterPro" id="IPR036181">
    <property type="entry name" value="MIT_dom_sf"/>
</dbReference>
<keyword evidence="19" id="KW-1185">Reference proteome</keyword>
<dbReference type="PROSITE" id="PS00108">
    <property type="entry name" value="PROTEIN_KINASE_ST"/>
    <property type="match status" value="1"/>
</dbReference>
<dbReference type="SUPFAM" id="SSF116846">
    <property type="entry name" value="MIT domain"/>
    <property type="match status" value="2"/>
</dbReference>
<evidence type="ECO:0000256" key="4">
    <source>
        <dbReference type="ARBA" id="ARBA00022490"/>
    </source>
</evidence>
<dbReference type="PROSITE" id="PS00107">
    <property type="entry name" value="PROTEIN_KINASE_ATP"/>
    <property type="match status" value="1"/>
</dbReference>
<evidence type="ECO:0000259" key="17">
    <source>
        <dbReference type="PROSITE" id="PS50011"/>
    </source>
</evidence>
<dbReference type="Pfam" id="PF00069">
    <property type="entry name" value="Pkinase"/>
    <property type="match status" value="1"/>
</dbReference>
<evidence type="ECO:0000313" key="19">
    <source>
        <dbReference type="Proteomes" id="UP000494165"/>
    </source>
</evidence>
<keyword evidence="9" id="KW-0418">Kinase</keyword>
<dbReference type="CDD" id="cd14121">
    <property type="entry name" value="STKc_ULK3"/>
    <property type="match status" value="1"/>
</dbReference>
<dbReference type="FunFam" id="3.30.200.20:FF:000042">
    <property type="entry name" value="Aurora kinase A"/>
    <property type="match status" value="1"/>
</dbReference>
<keyword evidence="10 15" id="KW-0067">ATP-binding</keyword>
<evidence type="ECO:0000256" key="2">
    <source>
        <dbReference type="ARBA" id="ARBA00012513"/>
    </source>
</evidence>
<keyword evidence="4" id="KW-0963">Cytoplasm</keyword>
<dbReference type="InterPro" id="IPR011009">
    <property type="entry name" value="Kinase-like_dom_sf"/>
</dbReference>
<dbReference type="SUPFAM" id="SSF56112">
    <property type="entry name" value="Protein kinase-like (PK-like)"/>
    <property type="match status" value="1"/>
</dbReference>
<dbReference type="Gene3D" id="3.30.200.20">
    <property type="entry name" value="Phosphorylase Kinase, domain 1"/>
    <property type="match status" value="1"/>
</dbReference>
<dbReference type="FunFam" id="1.10.510.10:FF:000804">
    <property type="entry name" value="Blast:Serine/threonine-protein kinase ULK3"/>
    <property type="match status" value="1"/>
</dbReference>
<dbReference type="PROSITE" id="PS50011">
    <property type="entry name" value="PROTEIN_KINASE_DOM"/>
    <property type="match status" value="1"/>
</dbReference>
<comment type="catalytic activity">
    <reaction evidence="13">
        <text>L-threonyl-[protein] + ATP = O-phospho-L-threonyl-[protein] + ADP + H(+)</text>
        <dbReference type="Rhea" id="RHEA:46608"/>
        <dbReference type="Rhea" id="RHEA-COMP:11060"/>
        <dbReference type="Rhea" id="RHEA-COMP:11605"/>
        <dbReference type="ChEBI" id="CHEBI:15378"/>
        <dbReference type="ChEBI" id="CHEBI:30013"/>
        <dbReference type="ChEBI" id="CHEBI:30616"/>
        <dbReference type="ChEBI" id="CHEBI:61977"/>
        <dbReference type="ChEBI" id="CHEBI:456216"/>
        <dbReference type="EC" id="2.7.11.1"/>
    </reaction>
</comment>
<dbReference type="Pfam" id="PF04212">
    <property type="entry name" value="MIT"/>
    <property type="match status" value="2"/>
</dbReference>
<sequence length="460" mass="51798">MALPQIEGYIVAEKLGSGSYATVYKAYRKNGPRAVVAIKCVQKAKLSTVTIENLLTEISLLKKLKHPNIVEMKDFFWDDKYIHIVMDFCAGGDLSNLIKQKRRLPEKTCKRFLQQLASALQYIRSQNVCHMDLKPQNLLLTSRTNPVLKMADFGFAQPMKSSEHSSSLRGSPLYMAPEILLTKSYDAKVDLWSVGVILYECLFGRAPYSSGSLDELLDKIKTHAAIDIPSGCHVSAVGQDLLTRLLQHDPTVRIDFPEFFAHPFLDLQHAPDEDSLEKATKLASEAVQADQEQNHLLAIKLYEQSLLFLKPLFEAECDPSKKSGLQVTINQYKRRICELKQLTGGSAAAATLLRNADGSFEELVRLSVSTPELHSALQIGAVAEQYECERNFTLALERYQACLAILIAHLSREVKGSRRQHLLHLQVKKWLKRAEVVKAMLDMPEDELSALDLKDNCWMQ</sequence>
<dbReference type="GO" id="GO:0061709">
    <property type="term" value="P:reticulophagy"/>
    <property type="evidence" value="ECO:0007669"/>
    <property type="project" value="TreeGrafter"/>
</dbReference>
<dbReference type="InterPro" id="IPR008271">
    <property type="entry name" value="Ser/Thr_kinase_AS"/>
</dbReference>
<dbReference type="GO" id="GO:0005829">
    <property type="term" value="C:cytosol"/>
    <property type="evidence" value="ECO:0007669"/>
    <property type="project" value="TreeGrafter"/>
</dbReference>
<evidence type="ECO:0000256" key="5">
    <source>
        <dbReference type="ARBA" id="ARBA00022527"/>
    </source>
</evidence>
<feature type="domain" description="Protein kinase" evidence="17">
    <location>
        <begin position="9"/>
        <end position="265"/>
    </location>
</feature>
<dbReference type="GO" id="GO:0042594">
    <property type="term" value="P:response to starvation"/>
    <property type="evidence" value="ECO:0007669"/>
    <property type="project" value="TreeGrafter"/>
</dbReference>
<evidence type="ECO:0000256" key="15">
    <source>
        <dbReference type="PROSITE-ProRule" id="PRU10141"/>
    </source>
</evidence>
<comment type="subcellular location">
    <subcellularLocation>
        <location evidence="1">Cytoplasm</location>
    </subcellularLocation>
</comment>
<evidence type="ECO:0000256" key="12">
    <source>
        <dbReference type="ARBA" id="ARBA00032242"/>
    </source>
</evidence>
<evidence type="ECO:0000256" key="14">
    <source>
        <dbReference type="ARBA" id="ARBA00048679"/>
    </source>
</evidence>
<dbReference type="InterPro" id="IPR017441">
    <property type="entry name" value="Protein_kinase_ATP_BS"/>
</dbReference>
<dbReference type="GO" id="GO:0000422">
    <property type="term" value="P:autophagy of mitochondrion"/>
    <property type="evidence" value="ECO:0007669"/>
    <property type="project" value="TreeGrafter"/>
</dbReference>
<proteinExistence type="inferred from homology"/>
<dbReference type="GO" id="GO:0004674">
    <property type="term" value="F:protein serine/threonine kinase activity"/>
    <property type="evidence" value="ECO:0007669"/>
    <property type="project" value="UniProtKB-KW"/>
</dbReference>
<keyword evidence="7" id="KW-0677">Repeat</keyword>
<dbReference type="InterPro" id="IPR045269">
    <property type="entry name" value="Atg1-like"/>
</dbReference>
<gene>
    <name evidence="18" type="ORF">CLODIP_2_CD02252</name>
</gene>
<evidence type="ECO:0000313" key="18">
    <source>
        <dbReference type="EMBL" id="CAB3363420.1"/>
    </source>
</evidence>
<dbReference type="GO" id="GO:0005524">
    <property type="term" value="F:ATP binding"/>
    <property type="evidence" value="ECO:0007669"/>
    <property type="project" value="UniProtKB-UniRule"/>
</dbReference>
<dbReference type="Proteomes" id="UP000494165">
    <property type="component" value="Unassembled WGS sequence"/>
</dbReference>
<evidence type="ECO:0000256" key="3">
    <source>
        <dbReference type="ARBA" id="ARBA00021644"/>
    </source>
</evidence>
<dbReference type="InterPro" id="IPR000719">
    <property type="entry name" value="Prot_kinase_dom"/>
</dbReference>
<dbReference type="EMBL" id="CADEPI010000012">
    <property type="protein sequence ID" value="CAB3363420.1"/>
    <property type="molecule type" value="Genomic_DNA"/>
</dbReference>
<dbReference type="GO" id="GO:0034727">
    <property type="term" value="P:piecemeal microautophagy of the nucleus"/>
    <property type="evidence" value="ECO:0007669"/>
    <property type="project" value="TreeGrafter"/>
</dbReference>
<comment type="similarity">
    <text evidence="16">Belongs to the protein kinase superfamily.</text>
</comment>
<accession>A0A8S1C3M6</accession>
<keyword evidence="11" id="KW-0072">Autophagy</keyword>
<name>A0A8S1C3M6_9INSE</name>
<comment type="catalytic activity">
    <reaction evidence="14">
        <text>L-seryl-[protein] + ATP = O-phospho-L-seryl-[protein] + ADP + H(+)</text>
        <dbReference type="Rhea" id="RHEA:17989"/>
        <dbReference type="Rhea" id="RHEA-COMP:9863"/>
        <dbReference type="Rhea" id="RHEA-COMP:11604"/>
        <dbReference type="ChEBI" id="CHEBI:15378"/>
        <dbReference type="ChEBI" id="CHEBI:29999"/>
        <dbReference type="ChEBI" id="CHEBI:30616"/>
        <dbReference type="ChEBI" id="CHEBI:83421"/>
        <dbReference type="ChEBI" id="CHEBI:456216"/>
        <dbReference type="EC" id="2.7.11.1"/>
    </reaction>
</comment>
<evidence type="ECO:0000256" key="6">
    <source>
        <dbReference type="ARBA" id="ARBA00022679"/>
    </source>
</evidence>
<dbReference type="GO" id="GO:0034045">
    <property type="term" value="C:phagophore assembly site membrane"/>
    <property type="evidence" value="ECO:0007669"/>
    <property type="project" value="TreeGrafter"/>
</dbReference>
<evidence type="ECO:0000256" key="16">
    <source>
        <dbReference type="RuleBase" id="RU000304"/>
    </source>
</evidence>
<protein>
    <recommendedName>
        <fullName evidence="3">Serine/threonine-protein kinase ULK3</fullName>
        <ecNumber evidence="2">2.7.11.1</ecNumber>
    </recommendedName>
    <alternativeName>
        <fullName evidence="12">Unc-51-like kinase 3</fullName>
    </alternativeName>
</protein>
<keyword evidence="5 16" id="KW-0723">Serine/threonine-protein kinase</keyword>
<dbReference type="AlphaFoldDB" id="A0A8S1C3M6"/>
<dbReference type="EC" id="2.7.11.1" evidence="2"/>
<comment type="caution">
    <text evidence="18">The sequence shown here is derived from an EMBL/GenBank/DDBJ whole genome shotgun (WGS) entry which is preliminary data.</text>
</comment>
<dbReference type="OrthoDB" id="346907at2759"/>
<evidence type="ECO:0000256" key="10">
    <source>
        <dbReference type="ARBA" id="ARBA00022840"/>
    </source>
</evidence>
<keyword evidence="8 15" id="KW-0547">Nucleotide-binding</keyword>
<dbReference type="PANTHER" id="PTHR24348">
    <property type="entry name" value="SERINE/THREONINE-PROTEIN KINASE UNC-51-RELATED"/>
    <property type="match status" value="1"/>
</dbReference>
<evidence type="ECO:0000256" key="13">
    <source>
        <dbReference type="ARBA" id="ARBA00047899"/>
    </source>
</evidence>
<organism evidence="18 19">
    <name type="scientific">Cloeon dipterum</name>
    <dbReference type="NCBI Taxonomy" id="197152"/>
    <lineage>
        <taxon>Eukaryota</taxon>
        <taxon>Metazoa</taxon>
        <taxon>Ecdysozoa</taxon>
        <taxon>Arthropoda</taxon>
        <taxon>Hexapoda</taxon>
        <taxon>Insecta</taxon>
        <taxon>Pterygota</taxon>
        <taxon>Palaeoptera</taxon>
        <taxon>Ephemeroptera</taxon>
        <taxon>Pisciforma</taxon>
        <taxon>Baetidae</taxon>
        <taxon>Cloeon</taxon>
    </lineage>
</organism>
<evidence type="ECO:0000256" key="7">
    <source>
        <dbReference type="ARBA" id="ARBA00022737"/>
    </source>
</evidence>
<evidence type="ECO:0000256" key="1">
    <source>
        <dbReference type="ARBA" id="ARBA00004496"/>
    </source>
</evidence>
<evidence type="ECO:0000256" key="11">
    <source>
        <dbReference type="ARBA" id="ARBA00023006"/>
    </source>
</evidence>
<dbReference type="SMART" id="SM00745">
    <property type="entry name" value="MIT"/>
    <property type="match status" value="2"/>
</dbReference>
<reference evidence="18 19" key="1">
    <citation type="submission" date="2020-04" db="EMBL/GenBank/DDBJ databases">
        <authorList>
            <person name="Alioto T."/>
            <person name="Alioto T."/>
            <person name="Gomez Garrido J."/>
        </authorList>
    </citation>
    <scope>NUCLEOTIDE SEQUENCE [LARGE SCALE GENOMIC DNA]</scope>
</reference>
<dbReference type="PANTHER" id="PTHR24348:SF65">
    <property type="entry name" value="SERINE_THREONINE-PROTEIN KINASE ULK3"/>
    <property type="match status" value="1"/>
</dbReference>
<dbReference type="GO" id="GO:0005776">
    <property type="term" value="C:autophagosome"/>
    <property type="evidence" value="ECO:0007669"/>
    <property type="project" value="TreeGrafter"/>
</dbReference>
<dbReference type="Gene3D" id="1.10.510.10">
    <property type="entry name" value="Transferase(Phosphotransferase) domain 1"/>
    <property type="match status" value="1"/>
</dbReference>
<keyword evidence="6" id="KW-0808">Transferase</keyword>
<dbReference type="SMART" id="SM00220">
    <property type="entry name" value="S_TKc"/>
    <property type="match status" value="1"/>
</dbReference>
<dbReference type="GO" id="GO:0010506">
    <property type="term" value="P:regulation of autophagy"/>
    <property type="evidence" value="ECO:0007669"/>
    <property type="project" value="InterPro"/>
</dbReference>
<feature type="binding site" evidence="15">
    <location>
        <position position="39"/>
    </location>
    <ligand>
        <name>ATP</name>
        <dbReference type="ChEBI" id="CHEBI:30616"/>
    </ligand>
</feature>
<dbReference type="InterPro" id="IPR007330">
    <property type="entry name" value="MIT_dom"/>
</dbReference>
<dbReference type="Gene3D" id="1.20.58.80">
    <property type="entry name" value="Phosphotransferase system, lactose/cellobiose-type IIA subunit"/>
    <property type="match status" value="2"/>
</dbReference>
<dbReference type="GO" id="GO:0000045">
    <property type="term" value="P:autophagosome assembly"/>
    <property type="evidence" value="ECO:0007669"/>
    <property type="project" value="TreeGrafter"/>
</dbReference>
<evidence type="ECO:0000256" key="8">
    <source>
        <dbReference type="ARBA" id="ARBA00022741"/>
    </source>
</evidence>
<evidence type="ECO:0000256" key="9">
    <source>
        <dbReference type="ARBA" id="ARBA00022777"/>
    </source>
</evidence>